<feature type="domain" description="RNA polymerase sigma factor 70 region 4 type 2" evidence="5">
    <location>
        <begin position="328"/>
        <end position="379"/>
    </location>
</feature>
<evidence type="ECO:0000256" key="1">
    <source>
        <dbReference type="ARBA" id="ARBA00023015"/>
    </source>
</evidence>
<organism evidence="6 7">
    <name type="scientific">Phormidesmis priestleyi Ana</name>
    <dbReference type="NCBI Taxonomy" id="1666911"/>
    <lineage>
        <taxon>Bacteria</taxon>
        <taxon>Bacillati</taxon>
        <taxon>Cyanobacteriota</taxon>
        <taxon>Cyanophyceae</taxon>
        <taxon>Leptolyngbyales</taxon>
        <taxon>Leptolyngbyaceae</taxon>
        <taxon>Phormidesmis</taxon>
    </lineage>
</organism>
<dbReference type="NCBIfam" id="TIGR02937">
    <property type="entry name" value="sigma70-ECF"/>
    <property type="match status" value="1"/>
</dbReference>
<dbReference type="GO" id="GO:0016987">
    <property type="term" value="F:sigma factor activity"/>
    <property type="evidence" value="ECO:0007669"/>
    <property type="project" value="UniProtKB-KW"/>
</dbReference>
<dbReference type="InterPro" id="IPR013324">
    <property type="entry name" value="RNA_pol_sigma_r3/r4-like"/>
</dbReference>
<evidence type="ECO:0000256" key="4">
    <source>
        <dbReference type="ARBA" id="ARBA00023163"/>
    </source>
</evidence>
<dbReference type="GO" id="GO:0006352">
    <property type="term" value="P:DNA-templated transcription initiation"/>
    <property type="evidence" value="ECO:0007669"/>
    <property type="project" value="InterPro"/>
</dbReference>
<evidence type="ECO:0000256" key="3">
    <source>
        <dbReference type="ARBA" id="ARBA00023125"/>
    </source>
</evidence>
<dbReference type="Gene3D" id="1.20.140.160">
    <property type="match status" value="1"/>
</dbReference>
<dbReference type="STRING" id="1666911.HLUCCA11_19190"/>
<dbReference type="InterPro" id="IPR014284">
    <property type="entry name" value="RNA_pol_sigma-70_dom"/>
</dbReference>
<dbReference type="AlphaFoldDB" id="A0A0P7YRL8"/>
<keyword evidence="4" id="KW-0804">Transcription</keyword>
<evidence type="ECO:0000259" key="5">
    <source>
        <dbReference type="Pfam" id="PF08281"/>
    </source>
</evidence>
<dbReference type="PATRIC" id="fig|1666911.3.peg.2117"/>
<dbReference type="EMBL" id="LJZR01000036">
    <property type="protein sequence ID" value="KPQ33204.1"/>
    <property type="molecule type" value="Genomic_DNA"/>
</dbReference>
<dbReference type="PANTHER" id="PTHR30385:SF7">
    <property type="entry name" value="RNA POLYMERASE SIGMA FACTOR FLIA"/>
    <property type="match status" value="1"/>
</dbReference>
<dbReference type="SUPFAM" id="SSF88659">
    <property type="entry name" value="Sigma3 and sigma4 domains of RNA polymerase sigma factors"/>
    <property type="match status" value="1"/>
</dbReference>
<dbReference type="InterPro" id="IPR013249">
    <property type="entry name" value="RNA_pol_sigma70_r4_t2"/>
</dbReference>
<dbReference type="InterPro" id="IPR013325">
    <property type="entry name" value="RNA_pol_sigma_r2"/>
</dbReference>
<dbReference type="Proteomes" id="UP000050465">
    <property type="component" value="Unassembled WGS sequence"/>
</dbReference>
<sequence>MRTRQTLIEIFSSFLQFEGDRFKSWHRDPRLQRHMERCCQASTVKLATDEVQGERYWALHWHQQWSSQFQAGSQPKSQNQSQSTSLSQTIARDHLLAYLQETCYWAAYKVSARFSSTQYGLYDCFQLAIAQFEKVLTGFDAQQGFDLKNYAGATFRSFIRDHLRQRREVDICTDWSLLRKVSQKRLHLALQNQGLSDREIASYILAWQAYKLVYVPAQETGSRQLAAPDLSTWEAISAQYNRERHCLSAPANTLIAKQAETWMVAAAKAVRSYLYPSAVSMNATRPGQDAGEFIDSFTDDDQVSPLGELMAEEAYSLRQQQYTQLGDILAATVAQLEPDAQKLIALYYGDTLTQKAIADQLGIKQYAISRQLTRIKKTLLLALAQWSEKTLHIPPASDLLNHSGLNHSGLNHSGLNHSGAALEAWLTNYYGSKI</sequence>
<dbReference type="SUPFAM" id="SSF88946">
    <property type="entry name" value="Sigma2 domain of RNA polymerase sigma factors"/>
    <property type="match status" value="1"/>
</dbReference>
<dbReference type="GO" id="GO:0003677">
    <property type="term" value="F:DNA binding"/>
    <property type="evidence" value="ECO:0007669"/>
    <property type="project" value="UniProtKB-KW"/>
</dbReference>
<evidence type="ECO:0000256" key="2">
    <source>
        <dbReference type="ARBA" id="ARBA00023082"/>
    </source>
</evidence>
<dbReference type="Pfam" id="PF08281">
    <property type="entry name" value="Sigma70_r4_2"/>
    <property type="match status" value="1"/>
</dbReference>
<gene>
    <name evidence="6" type="ORF">HLUCCA11_19190</name>
</gene>
<keyword evidence="1" id="KW-0805">Transcription regulation</keyword>
<accession>A0A0P7YRL8</accession>
<reference evidence="6 7" key="1">
    <citation type="submission" date="2015-09" db="EMBL/GenBank/DDBJ databases">
        <title>Identification and resolution of microdiversity through metagenomic sequencing of parallel consortia.</title>
        <authorList>
            <person name="Nelson W.C."/>
            <person name="Romine M.F."/>
            <person name="Lindemann S.R."/>
        </authorList>
    </citation>
    <scope>NUCLEOTIDE SEQUENCE [LARGE SCALE GENOMIC DNA]</scope>
    <source>
        <strain evidence="6">Ana</strain>
    </source>
</reference>
<evidence type="ECO:0000313" key="6">
    <source>
        <dbReference type="EMBL" id="KPQ33204.1"/>
    </source>
</evidence>
<keyword evidence="2" id="KW-0731">Sigma factor</keyword>
<evidence type="ECO:0000313" key="7">
    <source>
        <dbReference type="Proteomes" id="UP000050465"/>
    </source>
</evidence>
<keyword evidence="3" id="KW-0238">DNA-binding</keyword>
<protein>
    <submittedName>
        <fullName evidence="6">DNA-directed RNA polymerase specialized sigma subunit</fullName>
    </submittedName>
</protein>
<comment type="caution">
    <text evidence="6">The sequence shown here is derived from an EMBL/GenBank/DDBJ whole genome shotgun (WGS) entry which is preliminary data.</text>
</comment>
<dbReference type="PANTHER" id="PTHR30385">
    <property type="entry name" value="SIGMA FACTOR F FLAGELLAR"/>
    <property type="match status" value="1"/>
</dbReference>
<keyword evidence="6" id="KW-0240">DNA-directed RNA polymerase</keyword>
<proteinExistence type="predicted"/>
<dbReference type="GO" id="GO:0000428">
    <property type="term" value="C:DNA-directed RNA polymerase complex"/>
    <property type="evidence" value="ECO:0007669"/>
    <property type="project" value="UniProtKB-KW"/>
</dbReference>
<name>A0A0P7YRL8_9CYAN</name>